<keyword evidence="3" id="KW-1185">Reference proteome</keyword>
<name>A0ABV0J5A5_9CYAN</name>
<sequence>MTEERATEQESPLKQRREELGLTQRDVAVAIDVSVQTVSNWETGRYKEAKLTLPQVKALCRVLNWTVQDLPDDLGPC</sequence>
<dbReference type="SMART" id="SM00530">
    <property type="entry name" value="HTH_XRE"/>
    <property type="match status" value="1"/>
</dbReference>
<feature type="domain" description="HTH cro/C1-type" evidence="1">
    <location>
        <begin position="13"/>
        <end position="70"/>
    </location>
</feature>
<dbReference type="CDD" id="cd00093">
    <property type="entry name" value="HTH_XRE"/>
    <property type="match status" value="1"/>
</dbReference>
<evidence type="ECO:0000313" key="2">
    <source>
        <dbReference type="EMBL" id="MEP0816956.1"/>
    </source>
</evidence>
<dbReference type="Gene3D" id="1.10.260.40">
    <property type="entry name" value="lambda repressor-like DNA-binding domains"/>
    <property type="match status" value="1"/>
</dbReference>
<proteinExistence type="predicted"/>
<protein>
    <submittedName>
        <fullName evidence="2">Helix-turn-helix transcriptional regulator</fullName>
    </submittedName>
</protein>
<dbReference type="SUPFAM" id="SSF47413">
    <property type="entry name" value="lambda repressor-like DNA-binding domains"/>
    <property type="match status" value="1"/>
</dbReference>
<gene>
    <name evidence="2" type="ORF">NC998_07590</name>
</gene>
<dbReference type="Proteomes" id="UP001464891">
    <property type="component" value="Unassembled WGS sequence"/>
</dbReference>
<comment type="caution">
    <text evidence="2">The sequence shown here is derived from an EMBL/GenBank/DDBJ whole genome shotgun (WGS) entry which is preliminary data.</text>
</comment>
<reference evidence="2 3" key="1">
    <citation type="submission" date="2022-04" db="EMBL/GenBank/DDBJ databases">
        <title>Positive selection, recombination, and allopatry shape intraspecific diversity of widespread and dominant cyanobacteria.</title>
        <authorList>
            <person name="Wei J."/>
            <person name="Shu W."/>
            <person name="Hu C."/>
        </authorList>
    </citation>
    <scope>NUCLEOTIDE SEQUENCE [LARGE SCALE GENOMIC DNA]</scope>
    <source>
        <strain evidence="2 3">GB2-A4</strain>
    </source>
</reference>
<accession>A0ABV0J5A5</accession>
<dbReference type="Pfam" id="PF01381">
    <property type="entry name" value="HTH_3"/>
    <property type="match status" value="1"/>
</dbReference>
<dbReference type="InterPro" id="IPR001387">
    <property type="entry name" value="Cro/C1-type_HTH"/>
</dbReference>
<organism evidence="2 3">
    <name type="scientific">Trichocoleus desertorum GB2-A4</name>
    <dbReference type="NCBI Taxonomy" id="2933944"/>
    <lineage>
        <taxon>Bacteria</taxon>
        <taxon>Bacillati</taxon>
        <taxon>Cyanobacteriota</taxon>
        <taxon>Cyanophyceae</taxon>
        <taxon>Leptolyngbyales</taxon>
        <taxon>Trichocoleusaceae</taxon>
        <taxon>Trichocoleus</taxon>
    </lineage>
</organism>
<evidence type="ECO:0000313" key="3">
    <source>
        <dbReference type="Proteomes" id="UP001464891"/>
    </source>
</evidence>
<dbReference type="EMBL" id="JAMPKM010000003">
    <property type="protein sequence ID" value="MEP0816956.1"/>
    <property type="molecule type" value="Genomic_DNA"/>
</dbReference>
<evidence type="ECO:0000259" key="1">
    <source>
        <dbReference type="PROSITE" id="PS50943"/>
    </source>
</evidence>
<dbReference type="RefSeq" id="WP_190439281.1">
    <property type="nucleotide sequence ID" value="NZ_JAMPKM010000003.1"/>
</dbReference>
<dbReference type="InterPro" id="IPR010982">
    <property type="entry name" value="Lambda_DNA-bd_dom_sf"/>
</dbReference>
<dbReference type="PROSITE" id="PS50943">
    <property type="entry name" value="HTH_CROC1"/>
    <property type="match status" value="1"/>
</dbReference>